<dbReference type="InterPro" id="IPR029060">
    <property type="entry name" value="PIN-like_dom_sf"/>
</dbReference>
<evidence type="ECO:0000313" key="3">
    <source>
        <dbReference type="Proteomes" id="UP000631421"/>
    </source>
</evidence>
<dbReference type="Proteomes" id="UP000631421">
    <property type="component" value="Unassembled WGS sequence"/>
</dbReference>
<gene>
    <name evidence="2" type="ORF">H6F44_11370</name>
</gene>
<dbReference type="InterPro" id="IPR002716">
    <property type="entry name" value="PIN_dom"/>
</dbReference>
<dbReference type="SUPFAM" id="SSF88723">
    <property type="entry name" value="PIN domain-like"/>
    <property type="match status" value="1"/>
</dbReference>
<name>A0A926UTT9_9CYAN</name>
<dbReference type="NCBIfam" id="TIGR00305">
    <property type="entry name" value="putative toxin-antitoxin system toxin component, PIN family"/>
    <property type="match status" value="1"/>
</dbReference>
<reference evidence="2" key="2">
    <citation type="submission" date="2020-08" db="EMBL/GenBank/DDBJ databases">
        <authorList>
            <person name="Chen M."/>
            <person name="Teng W."/>
            <person name="Zhao L."/>
            <person name="Hu C."/>
            <person name="Zhou Y."/>
            <person name="Han B."/>
            <person name="Song L."/>
            <person name="Shu W."/>
        </authorList>
    </citation>
    <scope>NUCLEOTIDE SEQUENCE</scope>
    <source>
        <strain evidence="2">FACHB-1277</strain>
    </source>
</reference>
<dbReference type="InterPro" id="IPR002850">
    <property type="entry name" value="PIN_toxin-like"/>
</dbReference>
<evidence type="ECO:0000259" key="1">
    <source>
        <dbReference type="Pfam" id="PF13470"/>
    </source>
</evidence>
<feature type="domain" description="PIN" evidence="1">
    <location>
        <begin position="23"/>
        <end position="57"/>
    </location>
</feature>
<comment type="caution">
    <text evidence="2">The sequence shown here is derived from an EMBL/GenBank/DDBJ whole genome shotgun (WGS) entry which is preliminary data.</text>
</comment>
<sequence>MNEVRGLCSLSRLRFRCLCHPLREKPVVNCECRDPKDQMFLELAIAGNADYLITGDQDLLCLAPDFNCPILTIEQFYQIIRG</sequence>
<keyword evidence="3" id="KW-1185">Reference proteome</keyword>
<organism evidence="2 3">
    <name type="scientific">Pseudanabaena cinerea FACHB-1277</name>
    <dbReference type="NCBI Taxonomy" id="2949581"/>
    <lineage>
        <taxon>Bacteria</taxon>
        <taxon>Bacillati</taxon>
        <taxon>Cyanobacteriota</taxon>
        <taxon>Cyanophyceae</taxon>
        <taxon>Pseudanabaenales</taxon>
        <taxon>Pseudanabaenaceae</taxon>
        <taxon>Pseudanabaena</taxon>
        <taxon>Pseudanabaena cinerea</taxon>
    </lineage>
</organism>
<proteinExistence type="predicted"/>
<protein>
    <submittedName>
        <fullName evidence="2">Toxin-antitoxin system toxin component, PIN family</fullName>
    </submittedName>
</protein>
<evidence type="ECO:0000313" key="2">
    <source>
        <dbReference type="EMBL" id="MBD2150713.1"/>
    </source>
</evidence>
<reference evidence="2" key="1">
    <citation type="journal article" date="2015" name="ISME J.">
        <title>Draft Genome Sequence of Streptomyces incarnatus NRRL8089, which Produces the Nucleoside Antibiotic Sinefungin.</title>
        <authorList>
            <person name="Oshima K."/>
            <person name="Hattori M."/>
            <person name="Shimizu H."/>
            <person name="Fukuda K."/>
            <person name="Nemoto M."/>
            <person name="Inagaki K."/>
            <person name="Tamura T."/>
        </authorList>
    </citation>
    <scope>NUCLEOTIDE SEQUENCE</scope>
    <source>
        <strain evidence="2">FACHB-1277</strain>
    </source>
</reference>
<dbReference type="Pfam" id="PF13470">
    <property type="entry name" value="PIN_3"/>
    <property type="match status" value="1"/>
</dbReference>
<dbReference type="AlphaFoldDB" id="A0A926UTT9"/>
<accession>A0A926UTT9</accession>
<dbReference type="EMBL" id="JACJPY010000031">
    <property type="protein sequence ID" value="MBD2150713.1"/>
    <property type="molecule type" value="Genomic_DNA"/>
</dbReference>
<dbReference type="PANTHER" id="PTHR34610:SF4">
    <property type="entry name" value="SLL8027 PROTEIN"/>
    <property type="match status" value="1"/>
</dbReference>
<dbReference type="PANTHER" id="PTHR34610">
    <property type="entry name" value="SSL7007 PROTEIN"/>
    <property type="match status" value="1"/>
</dbReference>